<dbReference type="Proteomes" id="UP000377803">
    <property type="component" value="Chromosome"/>
</dbReference>
<dbReference type="OrthoDB" id="211024at2157"/>
<reference evidence="3" key="1">
    <citation type="submission" date="2019-05" db="EMBL/GenBank/DDBJ databases">
        <title>Candidatus Nanohalobium constans, a novel model system to study the DPANN nano-sized archaea: genomic and physiological characterization of a nanoarchaeon co-cultured with its chitinotrophic host.</title>
        <authorList>
            <person name="La Cono V."/>
            <person name="Arcadi E."/>
            <person name="Crisafi F."/>
            <person name="Denaro R."/>
            <person name="La Spada G."/>
            <person name="Messina E."/>
            <person name="Smedile F."/>
            <person name="Toshchakov S.V."/>
            <person name="Shevchenko M.A."/>
            <person name="Golyshin P.N."/>
            <person name="Golyshina O.V."/>
            <person name="Ferrer M."/>
            <person name="Rohde M."/>
            <person name="Mushegian A."/>
            <person name="Sorokin D.Y."/>
            <person name="Giuliano L."/>
            <person name="Yakimov M.M."/>
        </authorList>
    </citation>
    <scope>NUCLEOTIDE SEQUENCE [LARGE SCALE GENOMIC DNA]</scope>
    <source>
        <strain evidence="3">LC1Nh</strain>
    </source>
</reference>
<keyword evidence="2" id="KW-0540">Nuclease</keyword>
<dbReference type="Gene3D" id="3.30.420.10">
    <property type="entry name" value="Ribonuclease H-like superfamily/Ribonuclease H"/>
    <property type="match status" value="1"/>
</dbReference>
<dbReference type="AlphaFoldDB" id="A0A5Q0UEJ9"/>
<accession>A0A5Q0UEJ9</accession>
<evidence type="ECO:0000259" key="1">
    <source>
        <dbReference type="Pfam" id="PF13482"/>
    </source>
</evidence>
<feature type="domain" description="YprB ribonuclease H-like" evidence="1">
    <location>
        <begin position="85"/>
        <end position="233"/>
    </location>
</feature>
<dbReference type="InterPro" id="IPR038720">
    <property type="entry name" value="YprB_RNase_H-like_dom"/>
</dbReference>
<dbReference type="GeneID" id="42364427"/>
<dbReference type="RefSeq" id="WP_153549693.1">
    <property type="nucleotide sequence ID" value="NZ_CP040089.1"/>
</dbReference>
<dbReference type="InterPro" id="IPR036397">
    <property type="entry name" value="RNaseH_sf"/>
</dbReference>
<dbReference type="EMBL" id="CP040089">
    <property type="protein sequence ID" value="QGA79956.1"/>
    <property type="molecule type" value="Genomic_DNA"/>
</dbReference>
<dbReference type="Pfam" id="PF13482">
    <property type="entry name" value="RNase_H_2"/>
    <property type="match status" value="1"/>
</dbReference>
<evidence type="ECO:0000313" key="3">
    <source>
        <dbReference type="Proteomes" id="UP000377803"/>
    </source>
</evidence>
<dbReference type="SUPFAM" id="SSF53098">
    <property type="entry name" value="Ribonuclease H-like"/>
    <property type="match status" value="1"/>
</dbReference>
<protein>
    <submittedName>
        <fullName evidence="2">Exonuclease</fullName>
    </submittedName>
</protein>
<dbReference type="PANTHER" id="PTHR38462:SF1">
    <property type="entry name" value="YPRB RIBONUCLEASE H-LIKE DOMAIN-CONTAINING PROTEIN"/>
    <property type="match status" value="1"/>
</dbReference>
<keyword evidence="2" id="KW-0269">Exonuclease</keyword>
<dbReference type="GO" id="GO:0004527">
    <property type="term" value="F:exonuclease activity"/>
    <property type="evidence" value="ECO:0007669"/>
    <property type="project" value="UniProtKB-KW"/>
</dbReference>
<dbReference type="KEGG" id="ncon:LC1Nh_0048"/>
<evidence type="ECO:0000313" key="2">
    <source>
        <dbReference type="EMBL" id="QGA79956.1"/>
    </source>
</evidence>
<organism evidence="2 3">
    <name type="scientific">Candidatus Nanohalobium constans</name>
    <dbReference type="NCBI Taxonomy" id="2565781"/>
    <lineage>
        <taxon>Archaea</taxon>
        <taxon>Candidatus Nanohalarchaeota</taxon>
        <taxon>Candidatus Nanohalobia</taxon>
        <taxon>Candidatus Nanohalobiales</taxon>
        <taxon>Candidatus Nanohalobiaceae</taxon>
        <taxon>Candidatus Nanohalobium</taxon>
    </lineage>
</organism>
<keyword evidence="2" id="KW-0378">Hydrolase</keyword>
<proteinExistence type="predicted"/>
<dbReference type="PANTHER" id="PTHR38462">
    <property type="entry name" value="EXONUCLEASE-LIKE PROTEIN"/>
    <property type="match status" value="1"/>
</dbReference>
<name>A0A5Q0UEJ9_9ARCH</name>
<dbReference type="GO" id="GO:0003676">
    <property type="term" value="F:nucleic acid binding"/>
    <property type="evidence" value="ECO:0007669"/>
    <property type="project" value="InterPro"/>
</dbReference>
<sequence>MRIENSFIMAPGVGEKTEKKLWKNGYTHWEDIEDGNPNIRSEDKVRNFIEKARKNLEVNNEAFFGTQFPNKSLWRSYRNFEDSVCFFDIETTGLDKDRNKVTTIALHRGGETKTLVRGENLTRENLQKEFFNSSLLVSFNGKRFDQPFLEHSFDMNIENPHIDLMYMFKRLGYSGGLKQIEKNLGVERELEDLDGREAVKLWKKYEKTGNREHLDKLLKYNKYDTVNLQELLEIAHQRLRAEVFEPHLDSE</sequence>
<gene>
    <name evidence="2" type="ORF">LC1Nh_0048</name>
</gene>
<keyword evidence="3" id="KW-1185">Reference proteome</keyword>
<dbReference type="InterPro" id="IPR012337">
    <property type="entry name" value="RNaseH-like_sf"/>
</dbReference>